<dbReference type="FunCoup" id="A0A2I4GXV0">
    <property type="interactions" value="147"/>
</dbReference>
<dbReference type="InterPro" id="IPR009438">
    <property type="entry name" value="Phytosulfokine"/>
</dbReference>
<protein>
    <recommendedName>
        <fullName evidence="9">Phytosulfokine</fullName>
    </recommendedName>
    <component>
        <recommendedName>
            <fullName evidence="9">Phytosulfokine-alpha</fullName>
            <shortName evidence="9">PSK-alpha</shortName>
            <shortName evidence="9">Phytosulfokine-a</shortName>
        </recommendedName>
    </component>
    <component>
        <recommendedName>
            <fullName evidence="9">Phytosulfokine-beta</fullName>
            <shortName evidence="9">PSK-beta</shortName>
            <shortName evidence="9">Phytosulfokine-b</shortName>
        </recommendedName>
    </component>
</protein>
<evidence type="ECO:0000256" key="3">
    <source>
        <dbReference type="ARBA" id="ARBA00022473"/>
    </source>
</evidence>
<sequence>MTMVGWVGLGWAHIKVPLRRASCELQSLAFSIRMFYIQHQLSFLPPSKLPTVYYLLALLYYSLSLSAMKQSLHSNALLLFLLFLISYSEISARSIPVRQEQEKVKLNEITPGGSLVELDQGSKSMNELMGMEDCNKGDEECLQRRILTEVHLDYIYTQHHKP</sequence>
<keyword evidence="5 9" id="KW-0765">Sulfation</keyword>
<dbReference type="Pfam" id="PF06404">
    <property type="entry name" value="PSK"/>
    <property type="match status" value="1"/>
</dbReference>
<evidence type="ECO:0000313" key="11">
    <source>
        <dbReference type="RefSeq" id="XP_018848730.1"/>
    </source>
</evidence>
<evidence type="ECO:0000256" key="8">
    <source>
        <dbReference type="ARBA" id="ARBA00023030"/>
    </source>
</evidence>
<gene>
    <name evidence="11" type="primary">LOC109011845</name>
</gene>
<dbReference type="AlphaFoldDB" id="A0A2I4GXV0"/>
<comment type="PTM">
    <text evidence="9">PSK-alpha is produced by endopeptidase digestion. PSK-beta is produced from PSK-alpha by exopeptidase digestion.</text>
</comment>
<evidence type="ECO:0000256" key="9">
    <source>
        <dbReference type="RuleBase" id="RU368031"/>
    </source>
</evidence>
<dbReference type="PANTHER" id="PTHR33285:SF22">
    <property type="entry name" value="PHYTOSULFOKINES 6-RELATED"/>
    <property type="match status" value="1"/>
</dbReference>
<dbReference type="Proteomes" id="UP000235220">
    <property type="component" value="Chromosome 5"/>
</dbReference>
<dbReference type="GO" id="GO:0030154">
    <property type="term" value="P:cell differentiation"/>
    <property type="evidence" value="ECO:0007669"/>
    <property type="project" value="UniProtKB-UniRule"/>
</dbReference>
<evidence type="ECO:0000256" key="7">
    <source>
        <dbReference type="ARBA" id="ARBA00022782"/>
    </source>
</evidence>
<evidence type="ECO:0000256" key="6">
    <source>
        <dbReference type="ARBA" id="ARBA00022729"/>
    </source>
</evidence>
<organism evidence="10 11">
    <name type="scientific">Juglans regia</name>
    <name type="common">English walnut</name>
    <dbReference type="NCBI Taxonomy" id="51240"/>
    <lineage>
        <taxon>Eukaryota</taxon>
        <taxon>Viridiplantae</taxon>
        <taxon>Streptophyta</taxon>
        <taxon>Embryophyta</taxon>
        <taxon>Tracheophyta</taxon>
        <taxon>Spermatophyta</taxon>
        <taxon>Magnoliopsida</taxon>
        <taxon>eudicotyledons</taxon>
        <taxon>Gunneridae</taxon>
        <taxon>Pentapetalae</taxon>
        <taxon>rosids</taxon>
        <taxon>fabids</taxon>
        <taxon>Fagales</taxon>
        <taxon>Juglandaceae</taxon>
        <taxon>Juglans</taxon>
    </lineage>
</organism>
<comment type="similarity">
    <text evidence="2 9">Belongs to the phytosulfokine family.</text>
</comment>
<proteinExistence type="inferred from homology"/>
<name>A0A2I4GXV0_JUGRE</name>
<dbReference type="GO" id="GO:0008283">
    <property type="term" value="P:cell population proliferation"/>
    <property type="evidence" value="ECO:0007669"/>
    <property type="project" value="UniProtKB-UniRule"/>
</dbReference>
<comment type="function">
    <text evidence="9">Promotes plant cell differentiation, organogenesis and somatic embryogenesis as well as cell proliferation.</text>
</comment>
<dbReference type="RefSeq" id="XP_018848730.1">
    <property type="nucleotide sequence ID" value="XM_018993185.2"/>
</dbReference>
<evidence type="ECO:0000256" key="2">
    <source>
        <dbReference type="ARBA" id="ARBA00010781"/>
    </source>
</evidence>
<keyword evidence="3 9" id="KW-0217">Developmental protein</keyword>
<dbReference type="Gramene" id="Jr05_12960_p1">
    <property type="protein sequence ID" value="cds.Jr05_12960_p1"/>
    <property type="gene ID" value="Jr05_12960"/>
</dbReference>
<evidence type="ECO:0000256" key="1">
    <source>
        <dbReference type="ARBA" id="ARBA00004613"/>
    </source>
</evidence>
<evidence type="ECO:0000313" key="10">
    <source>
        <dbReference type="Proteomes" id="UP000235220"/>
    </source>
</evidence>
<accession>A0A2I4GXV0</accession>
<dbReference type="PANTHER" id="PTHR33285">
    <property type="entry name" value="PHYTOSULFOKINES 3"/>
    <property type="match status" value="1"/>
</dbReference>
<dbReference type="KEGG" id="jre:109011845"/>
<evidence type="ECO:0000256" key="5">
    <source>
        <dbReference type="ARBA" id="ARBA00022641"/>
    </source>
</evidence>
<keyword evidence="8 9" id="KW-0339">Growth factor</keyword>
<dbReference type="GO" id="GO:0005576">
    <property type="term" value="C:extracellular region"/>
    <property type="evidence" value="ECO:0007669"/>
    <property type="project" value="UniProtKB-SubCell"/>
</dbReference>
<comment type="subcellular location">
    <subcellularLocation>
        <location evidence="1 9">Secreted</location>
    </subcellularLocation>
</comment>
<keyword evidence="7 9" id="KW-0221">Differentiation</keyword>
<dbReference type="GeneID" id="109011845"/>
<dbReference type="GO" id="GO:0008083">
    <property type="term" value="F:growth factor activity"/>
    <property type="evidence" value="ECO:0007669"/>
    <property type="project" value="UniProtKB-UniRule"/>
</dbReference>
<dbReference type="STRING" id="51240.A0A2I4GXV0"/>
<evidence type="ECO:0000256" key="4">
    <source>
        <dbReference type="ARBA" id="ARBA00022525"/>
    </source>
</evidence>
<comment type="PTM">
    <text evidence="9">Sulfation is important for activity and for the binding to a putative membrane receptor.</text>
</comment>
<reference evidence="11" key="1">
    <citation type="submission" date="2025-08" db="UniProtKB">
        <authorList>
            <consortium name="RefSeq"/>
        </authorList>
    </citation>
    <scope>IDENTIFICATION</scope>
    <source>
        <tissue evidence="11">Leaves</tissue>
    </source>
</reference>
<keyword evidence="10" id="KW-1185">Reference proteome</keyword>
<keyword evidence="6 9" id="KW-0732">Signal</keyword>
<keyword evidence="4 9" id="KW-0964">Secreted</keyword>
<dbReference type="OrthoDB" id="1914102at2759"/>